<dbReference type="Gene3D" id="2.30.38.10">
    <property type="entry name" value="Luciferase, Domain 3"/>
    <property type="match status" value="1"/>
</dbReference>
<keyword evidence="4" id="KW-0547">Nucleotide-binding</keyword>
<reference evidence="7 8" key="1">
    <citation type="journal article" date="2020" name="Nat. Food">
        <title>A phased Vanilla planifolia genome enables genetic improvement of flavour and production.</title>
        <authorList>
            <person name="Hasing T."/>
            <person name="Tang H."/>
            <person name="Brym M."/>
            <person name="Khazi F."/>
            <person name="Huang T."/>
            <person name="Chambers A.H."/>
        </authorList>
    </citation>
    <scope>NUCLEOTIDE SEQUENCE [LARGE SCALE GENOMIC DNA]</scope>
    <source>
        <tissue evidence="7">Leaf</tissue>
    </source>
</reference>
<evidence type="ECO:0000256" key="3">
    <source>
        <dbReference type="ARBA" id="ARBA00022598"/>
    </source>
</evidence>
<evidence type="ECO:0000256" key="1">
    <source>
        <dbReference type="ARBA" id="ARBA00006432"/>
    </source>
</evidence>
<protein>
    <recommendedName>
        <fullName evidence="2">4-coumarate--CoA ligase</fullName>
        <ecNumber evidence="2">6.2.1.12</ecNumber>
    </recommendedName>
</protein>
<evidence type="ECO:0000256" key="4">
    <source>
        <dbReference type="ARBA" id="ARBA00022840"/>
    </source>
</evidence>
<evidence type="ECO:0000256" key="2">
    <source>
        <dbReference type="ARBA" id="ARBA00012959"/>
    </source>
</evidence>
<dbReference type="GO" id="GO:0005524">
    <property type="term" value="F:ATP binding"/>
    <property type="evidence" value="ECO:0007669"/>
    <property type="project" value="UniProtKB-KW"/>
</dbReference>
<evidence type="ECO:0000313" key="8">
    <source>
        <dbReference type="Proteomes" id="UP000639772"/>
    </source>
</evidence>
<dbReference type="InterPro" id="IPR045851">
    <property type="entry name" value="AMP-bd_C_sf"/>
</dbReference>
<gene>
    <name evidence="7" type="ORF">HPP92_010270</name>
</gene>
<dbReference type="Proteomes" id="UP000639772">
    <property type="component" value="Unassembled WGS sequence"/>
</dbReference>
<dbReference type="InterPro" id="IPR025110">
    <property type="entry name" value="AMP-bd_C"/>
</dbReference>
<evidence type="ECO:0000256" key="5">
    <source>
        <dbReference type="ARBA" id="ARBA00034252"/>
    </source>
</evidence>
<dbReference type="Pfam" id="PF13193">
    <property type="entry name" value="AMP-binding_C"/>
    <property type="match status" value="1"/>
</dbReference>
<dbReference type="FunFam" id="3.30.300.30:FF:000007">
    <property type="entry name" value="4-coumarate--CoA ligase 2"/>
    <property type="match status" value="1"/>
</dbReference>
<keyword evidence="4" id="KW-0067">ATP-binding</keyword>
<evidence type="ECO:0000259" key="6">
    <source>
        <dbReference type="Pfam" id="PF13193"/>
    </source>
</evidence>
<evidence type="ECO:0000313" key="7">
    <source>
        <dbReference type="EMBL" id="KAG0482186.1"/>
    </source>
</evidence>
<dbReference type="PANTHER" id="PTHR24096:SF149">
    <property type="entry name" value="AMP-BINDING DOMAIN-CONTAINING PROTEIN-RELATED"/>
    <property type="match status" value="1"/>
</dbReference>
<comment type="catalytic activity">
    <reaction evidence="5">
        <text>(E)-4-coumarate + ATP + CoA = (E)-4-coumaroyl-CoA + AMP + diphosphate</text>
        <dbReference type="Rhea" id="RHEA:19641"/>
        <dbReference type="ChEBI" id="CHEBI:12876"/>
        <dbReference type="ChEBI" id="CHEBI:30616"/>
        <dbReference type="ChEBI" id="CHEBI:33019"/>
        <dbReference type="ChEBI" id="CHEBI:57287"/>
        <dbReference type="ChEBI" id="CHEBI:85008"/>
        <dbReference type="ChEBI" id="CHEBI:456215"/>
        <dbReference type="EC" id="6.2.1.12"/>
    </reaction>
    <physiologicalReaction direction="left-to-right" evidence="5">
        <dbReference type="Rhea" id="RHEA:19642"/>
    </physiologicalReaction>
</comment>
<dbReference type="OrthoDB" id="10253869at2759"/>
<proteinExistence type="inferred from homology"/>
<dbReference type="AlphaFoldDB" id="A0A835V3X2"/>
<dbReference type="PANTHER" id="PTHR24096">
    <property type="entry name" value="LONG-CHAIN-FATTY-ACID--COA LIGASE"/>
    <property type="match status" value="1"/>
</dbReference>
<sequence>MKGYLNDPEATERTIDKDGCLQHGDIGYVDEDDQIIVDRLKELIKYKGFQVAPAEIEALLITHPGISSAAVVSMKDELCGELPIAFVVRSDNYEVNEDEIKQYISKQVIFYKRIHKVFFIESIPKSPSGKILRKDLRGRVASGV</sequence>
<accession>A0A835V3X2</accession>
<keyword evidence="3" id="KW-0436">Ligase</keyword>
<dbReference type="EC" id="6.2.1.12" evidence="2"/>
<dbReference type="SUPFAM" id="SSF56801">
    <property type="entry name" value="Acetyl-CoA synthetase-like"/>
    <property type="match status" value="1"/>
</dbReference>
<comment type="caution">
    <text evidence="7">The sequence shown here is derived from an EMBL/GenBank/DDBJ whole genome shotgun (WGS) entry which is preliminary data.</text>
</comment>
<comment type="similarity">
    <text evidence="1">Belongs to the ATP-dependent AMP-binding enzyme family.</text>
</comment>
<dbReference type="GO" id="GO:0016207">
    <property type="term" value="F:4-coumarate-CoA ligase activity"/>
    <property type="evidence" value="ECO:0007669"/>
    <property type="project" value="UniProtKB-EC"/>
</dbReference>
<feature type="domain" description="AMP-binding enzyme C-terminal" evidence="6">
    <location>
        <begin position="55"/>
        <end position="130"/>
    </location>
</feature>
<dbReference type="Gene3D" id="3.30.300.30">
    <property type="match status" value="1"/>
</dbReference>
<name>A0A835V3X2_VANPL</name>
<dbReference type="EMBL" id="JADCNM010000005">
    <property type="protein sequence ID" value="KAG0482186.1"/>
    <property type="molecule type" value="Genomic_DNA"/>
</dbReference>
<organism evidence="7 8">
    <name type="scientific">Vanilla planifolia</name>
    <name type="common">Vanilla</name>
    <dbReference type="NCBI Taxonomy" id="51239"/>
    <lineage>
        <taxon>Eukaryota</taxon>
        <taxon>Viridiplantae</taxon>
        <taxon>Streptophyta</taxon>
        <taxon>Embryophyta</taxon>
        <taxon>Tracheophyta</taxon>
        <taxon>Spermatophyta</taxon>
        <taxon>Magnoliopsida</taxon>
        <taxon>Liliopsida</taxon>
        <taxon>Asparagales</taxon>
        <taxon>Orchidaceae</taxon>
        <taxon>Vanilloideae</taxon>
        <taxon>Vanilleae</taxon>
        <taxon>Vanilla</taxon>
    </lineage>
</organism>